<dbReference type="EMBL" id="BPVZ01000535">
    <property type="protein sequence ID" value="GKV51750.1"/>
    <property type="molecule type" value="Genomic_DNA"/>
</dbReference>
<evidence type="ECO:0000256" key="15">
    <source>
        <dbReference type="ARBA" id="ARBA00022840"/>
    </source>
</evidence>
<keyword evidence="16 23" id="KW-1133">Transmembrane helix</keyword>
<dbReference type="Pfam" id="PF13855">
    <property type="entry name" value="LRR_8"/>
    <property type="match status" value="3"/>
</dbReference>
<evidence type="ECO:0000256" key="10">
    <source>
        <dbReference type="ARBA" id="ARBA00022692"/>
    </source>
</evidence>
<evidence type="ECO:0000256" key="7">
    <source>
        <dbReference type="ARBA" id="ARBA00022553"/>
    </source>
</evidence>
<dbReference type="SMART" id="SM00220">
    <property type="entry name" value="S_TKc"/>
    <property type="match status" value="1"/>
</dbReference>
<sequence length="1031" mass="112978">MKMQGIISYAICYQAILLLLFHILSSQSGAKATPISTGNETDHLALIAFKSKISNDPQGILKSWNDSIHFCWWAGITCSHRRHRVTILDISSRGLVGSLSPSIGNLSFLREIRLSNNSFHGDIPLEIGRLFRLQRLNLSYNSFEGKLPANLSGCSNLSVLHLDDNKLAGKLPVELASLSKLTYLSIRDNHFTGGIPPFLGNLTSLIYLAARLNNFGGRIPDALGRLRSLKRLSLGGNNITGKIPPSIYNLSMLSIFALGQNELEGDLPWDIGLTLPHLTFFQIWENYFRGQIPVTLSNASKLSLIDMEINNFSGKVTVPFGHLQQLVALGLQNNHLGSGESDEMNFFSSLTNCSNLKTLHLATNKFSGRLPNSIANFSTNLMELEVAENNLFGEIPSELGNLVGLNLFVVGNNQLIGKIPKEIGLLKQLQYIDLSMNKFSGEIPDSFRNLTLLTELYLDNNKLNGSIPSGLGKCQNLLILTINDNDLSGSMPKELFSISSLSRFLDLSHNHLVGSLPSEVGKLQHLGRLDVSENKLSGKIPSSLSGCTSLEILKLEKNKFQGNIPPSLSSMRGIRAIDLSCNNLTGNIPQYMEKLALEYLNLSFNNLEGEVSTEGIFANASVVFVGGNKKLCGGIAQLGLPKCNSKQGDRGKLSPVMTITIVVSITCAIIGVIVVSFFLFGWSKRKNKGQSSGSLMREPFRQLSYEAILQATDGFSSTNLIGKGSFGSVYKGVLQEDGTNVAVKVLDLEHRGAFKSFLAECEALSNIRHRNLVKIVTSCSSIDFKGNDFKALIYELMANGSLENWLHSSVQETNNGQSKVQSLNLLQRISIAIDVASALDYLHHHCLNPIVHCDLKPSNVLLDNDMTAHVGDFGLARYFSELRMPNASSSVGVRGTIGYIAPEYGMGSEVTIHGDVYSYGILVLEMMTGKRPTDSLFEGGLNLHNYAKTALPDQVMEIADPKLLHEAQAATINSQIRVRARYNSLRDCLISMIRIGVACSVESPQDRMTTSAVLTELHMIRNNLLRSQAHY</sequence>
<dbReference type="EC" id="2.7.11.1" evidence="4"/>
<evidence type="ECO:0000256" key="21">
    <source>
        <dbReference type="ARBA" id="ARBA00048679"/>
    </source>
</evidence>
<reference evidence="26 27" key="1">
    <citation type="journal article" date="2021" name="Commun. Biol.">
        <title>The genome of Shorea leprosula (Dipterocarpaceae) highlights the ecological relevance of drought in aseasonal tropical rainforests.</title>
        <authorList>
            <person name="Ng K.K.S."/>
            <person name="Kobayashi M.J."/>
            <person name="Fawcett J.A."/>
            <person name="Hatakeyama M."/>
            <person name="Paape T."/>
            <person name="Ng C.H."/>
            <person name="Ang C.C."/>
            <person name="Tnah L.H."/>
            <person name="Lee C.T."/>
            <person name="Nishiyama T."/>
            <person name="Sese J."/>
            <person name="O'Brien M.J."/>
            <person name="Copetti D."/>
            <person name="Mohd Noor M.I."/>
            <person name="Ong R.C."/>
            <person name="Putra M."/>
            <person name="Sireger I.Z."/>
            <person name="Indrioko S."/>
            <person name="Kosugi Y."/>
            <person name="Izuno A."/>
            <person name="Isagi Y."/>
            <person name="Lee S.L."/>
            <person name="Shimizu K.K."/>
        </authorList>
    </citation>
    <scope>NUCLEOTIDE SEQUENCE [LARGE SCALE GENOMIC DNA]</scope>
    <source>
        <strain evidence="26">214</strain>
    </source>
</reference>
<evidence type="ECO:0000256" key="23">
    <source>
        <dbReference type="SAM" id="Phobius"/>
    </source>
</evidence>
<feature type="chain" id="PRO_5043630035" description="non-specific serine/threonine protein kinase" evidence="24">
    <location>
        <begin position="33"/>
        <end position="1031"/>
    </location>
</feature>
<evidence type="ECO:0000256" key="4">
    <source>
        <dbReference type="ARBA" id="ARBA00012513"/>
    </source>
</evidence>
<keyword evidence="18" id="KW-0675">Receptor</keyword>
<comment type="similarity">
    <text evidence="3">Belongs to the protein kinase superfamily. Ser/Thr protein kinase family.</text>
</comment>
<dbReference type="FunFam" id="3.30.200.20:FF:000432">
    <property type="entry name" value="LRR receptor-like serine/threonine-protein kinase EFR"/>
    <property type="match status" value="1"/>
</dbReference>
<accession>A0AAV5MQB4</accession>
<keyword evidence="5" id="KW-1003">Cell membrane</keyword>
<keyword evidence="15 22" id="KW-0067">ATP-binding</keyword>
<dbReference type="Gene3D" id="3.80.10.10">
    <property type="entry name" value="Ribonuclease Inhibitor"/>
    <property type="match status" value="3"/>
</dbReference>
<evidence type="ECO:0000256" key="17">
    <source>
        <dbReference type="ARBA" id="ARBA00023136"/>
    </source>
</evidence>
<dbReference type="Pfam" id="PF07714">
    <property type="entry name" value="PK_Tyr_Ser-Thr"/>
    <property type="match status" value="1"/>
</dbReference>
<dbReference type="GO" id="GO:0009791">
    <property type="term" value="P:post-embryonic development"/>
    <property type="evidence" value="ECO:0007669"/>
    <property type="project" value="UniProtKB-ARBA"/>
</dbReference>
<keyword evidence="13 22" id="KW-0547">Nucleotide-binding</keyword>
<dbReference type="Pfam" id="PF08263">
    <property type="entry name" value="LRRNT_2"/>
    <property type="match status" value="1"/>
</dbReference>
<dbReference type="Proteomes" id="UP001054252">
    <property type="component" value="Unassembled WGS sequence"/>
</dbReference>
<evidence type="ECO:0000256" key="14">
    <source>
        <dbReference type="ARBA" id="ARBA00022777"/>
    </source>
</evidence>
<proteinExistence type="inferred from homology"/>
<evidence type="ECO:0000256" key="6">
    <source>
        <dbReference type="ARBA" id="ARBA00022527"/>
    </source>
</evidence>
<evidence type="ECO:0000256" key="5">
    <source>
        <dbReference type="ARBA" id="ARBA00022475"/>
    </source>
</evidence>
<dbReference type="PANTHER" id="PTHR27008:SF596">
    <property type="entry name" value="OS02G0215500 PROTEIN"/>
    <property type="match status" value="1"/>
</dbReference>
<keyword evidence="14" id="KW-0418">Kinase</keyword>
<dbReference type="InterPro" id="IPR003591">
    <property type="entry name" value="Leu-rich_rpt_typical-subtyp"/>
</dbReference>
<feature type="domain" description="Protein kinase" evidence="25">
    <location>
        <begin position="715"/>
        <end position="1021"/>
    </location>
</feature>
<keyword evidence="12" id="KW-0677">Repeat</keyword>
<name>A0AAV5MQB4_9ROSI</name>
<dbReference type="GO" id="GO:0004674">
    <property type="term" value="F:protein serine/threonine kinase activity"/>
    <property type="evidence" value="ECO:0007669"/>
    <property type="project" value="UniProtKB-KW"/>
</dbReference>
<evidence type="ECO:0000256" key="12">
    <source>
        <dbReference type="ARBA" id="ARBA00022737"/>
    </source>
</evidence>
<dbReference type="GO" id="GO:0005886">
    <property type="term" value="C:plasma membrane"/>
    <property type="evidence" value="ECO:0007669"/>
    <property type="project" value="UniProtKB-SubCell"/>
</dbReference>
<dbReference type="FunFam" id="3.80.10.10:FF:000233">
    <property type="entry name" value="Leucine-rich repeat receptor-like protein kinase TDR"/>
    <property type="match status" value="1"/>
</dbReference>
<evidence type="ECO:0000256" key="13">
    <source>
        <dbReference type="ARBA" id="ARBA00022741"/>
    </source>
</evidence>
<dbReference type="Pfam" id="PF00560">
    <property type="entry name" value="LRR_1"/>
    <property type="match status" value="3"/>
</dbReference>
<dbReference type="SUPFAM" id="SSF52058">
    <property type="entry name" value="L domain-like"/>
    <property type="match status" value="2"/>
</dbReference>
<dbReference type="CDD" id="cd14066">
    <property type="entry name" value="STKc_IRAK"/>
    <property type="match status" value="1"/>
</dbReference>
<dbReference type="InterPro" id="IPR032675">
    <property type="entry name" value="LRR_dom_sf"/>
</dbReference>
<protein>
    <recommendedName>
        <fullName evidence="4">non-specific serine/threonine protein kinase</fullName>
        <ecNumber evidence="4">2.7.11.1</ecNumber>
    </recommendedName>
</protein>
<evidence type="ECO:0000256" key="3">
    <source>
        <dbReference type="ARBA" id="ARBA00008684"/>
    </source>
</evidence>
<evidence type="ECO:0000256" key="16">
    <source>
        <dbReference type="ARBA" id="ARBA00022989"/>
    </source>
</evidence>
<evidence type="ECO:0000313" key="26">
    <source>
        <dbReference type="EMBL" id="GKV51750.1"/>
    </source>
</evidence>
<keyword evidence="11 24" id="KW-0732">Signal</keyword>
<evidence type="ECO:0000256" key="19">
    <source>
        <dbReference type="ARBA" id="ARBA00023180"/>
    </source>
</evidence>
<comment type="subcellular location">
    <subcellularLocation>
        <location evidence="1">Cell membrane</location>
        <topology evidence="1">Single-pass membrane protein</topology>
    </subcellularLocation>
    <subcellularLocation>
        <location evidence="2">Membrane</location>
        <topology evidence="2">Single-pass type I membrane protein</topology>
    </subcellularLocation>
</comment>
<evidence type="ECO:0000256" key="24">
    <source>
        <dbReference type="SAM" id="SignalP"/>
    </source>
</evidence>
<dbReference type="InterPro" id="IPR011009">
    <property type="entry name" value="Kinase-like_dom_sf"/>
</dbReference>
<dbReference type="InterPro" id="IPR001245">
    <property type="entry name" value="Ser-Thr/Tyr_kinase_cat_dom"/>
</dbReference>
<dbReference type="SUPFAM" id="SSF56112">
    <property type="entry name" value="Protein kinase-like (PK-like)"/>
    <property type="match status" value="1"/>
</dbReference>
<keyword evidence="19" id="KW-0325">Glycoprotein</keyword>
<dbReference type="Gene3D" id="1.10.510.10">
    <property type="entry name" value="Transferase(Phosphotransferase) domain 1"/>
    <property type="match status" value="1"/>
</dbReference>
<keyword evidence="8" id="KW-0433">Leucine-rich repeat</keyword>
<evidence type="ECO:0000313" key="27">
    <source>
        <dbReference type="Proteomes" id="UP001054252"/>
    </source>
</evidence>
<organism evidence="26 27">
    <name type="scientific">Rubroshorea leprosula</name>
    <dbReference type="NCBI Taxonomy" id="152421"/>
    <lineage>
        <taxon>Eukaryota</taxon>
        <taxon>Viridiplantae</taxon>
        <taxon>Streptophyta</taxon>
        <taxon>Embryophyta</taxon>
        <taxon>Tracheophyta</taxon>
        <taxon>Spermatophyta</taxon>
        <taxon>Magnoliopsida</taxon>
        <taxon>eudicotyledons</taxon>
        <taxon>Gunneridae</taxon>
        <taxon>Pentapetalae</taxon>
        <taxon>rosids</taxon>
        <taxon>malvids</taxon>
        <taxon>Malvales</taxon>
        <taxon>Dipterocarpaceae</taxon>
        <taxon>Rubroshorea</taxon>
    </lineage>
</organism>
<dbReference type="PROSITE" id="PS50011">
    <property type="entry name" value="PROTEIN_KINASE_DOM"/>
    <property type="match status" value="1"/>
</dbReference>
<evidence type="ECO:0000256" key="22">
    <source>
        <dbReference type="PROSITE-ProRule" id="PRU10141"/>
    </source>
</evidence>
<dbReference type="PROSITE" id="PS00107">
    <property type="entry name" value="PROTEIN_KINASE_ATP"/>
    <property type="match status" value="1"/>
</dbReference>
<keyword evidence="6" id="KW-0723">Serine/threonine-protein kinase</keyword>
<dbReference type="GO" id="GO:0005524">
    <property type="term" value="F:ATP binding"/>
    <property type="evidence" value="ECO:0007669"/>
    <property type="project" value="UniProtKB-UniRule"/>
</dbReference>
<comment type="caution">
    <text evidence="26">The sequence shown here is derived from an EMBL/GenBank/DDBJ whole genome shotgun (WGS) entry which is preliminary data.</text>
</comment>
<dbReference type="PANTHER" id="PTHR27008">
    <property type="entry name" value="OS04G0122200 PROTEIN"/>
    <property type="match status" value="1"/>
</dbReference>
<feature type="transmembrane region" description="Helical" evidence="23">
    <location>
        <begin position="656"/>
        <end position="682"/>
    </location>
</feature>
<dbReference type="AlphaFoldDB" id="A0AAV5MQB4"/>
<feature type="signal peptide" evidence="24">
    <location>
        <begin position="1"/>
        <end position="32"/>
    </location>
</feature>
<keyword evidence="27" id="KW-1185">Reference proteome</keyword>
<dbReference type="InterPro" id="IPR013210">
    <property type="entry name" value="LRR_N_plant-typ"/>
</dbReference>
<dbReference type="PROSITE" id="PS00108">
    <property type="entry name" value="PROTEIN_KINASE_ST"/>
    <property type="match status" value="1"/>
</dbReference>
<comment type="catalytic activity">
    <reaction evidence="21">
        <text>L-seryl-[protein] + ATP = O-phospho-L-seryl-[protein] + ADP + H(+)</text>
        <dbReference type="Rhea" id="RHEA:17989"/>
        <dbReference type="Rhea" id="RHEA-COMP:9863"/>
        <dbReference type="Rhea" id="RHEA-COMP:11604"/>
        <dbReference type="ChEBI" id="CHEBI:15378"/>
        <dbReference type="ChEBI" id="CHEBI:29999"/>
        <dbReference type="ChEBI" id="CHEBI:30616"/>
        <dbReference type="ChEBI" id="CHEBI:83421"/>
        <dbReference type="ChEBI" id="CHEBI:456216"/>
        <dbReference type="EC" id="2.7.11.1"/>
    </reaction>
</comment>
<dbReference type="FunFam" id="1.10.510.10:FF:000358">
    <property type="entry name" value="Putative leucine-rich repeat receptor-like serine/threonine-protein kinase"/>
    <property type="match status" value="1"/>
</dbReference>
<evidence type="ECO:0000256" key="8">
    <source>
        <dbReference type="ARBA" id="ARBA00022614"/>
    </source>
</evidence>
<keyword evidence="7" id="KW-0597">Phosphoprotein</keyword>
<evidence type="ECO:0000256" key="11">
    <source>
        <dbReference type="ARBA" id="ARBA00022729"/>
    </source>
</evidence>
<gene>
    <name evidence="26" type="ORF">SLEP1_g58375</name>
</gene>
<dbReference type="InterPro" id="IPR001611">
    <property type="entry name" value="Leu-rich_rpt"/>
</dbReference>
<feature type="binding site" evidence="22">
    <location>
        <position position="744"/>
    </location>
    <ligand>
        <name>ATP</name>
        <dbReference type="ChEBI" id="CHEBI:30616"/>
    </ligand>
</feature>
<evidence type="ECO:0000256" key="9">
    <source>
        <dbReference type="ARBA" id="ARBA00022679"/>
    </source>
</evidence>
<keyword evidence="9" id="KW-0808">Transferase</keyword>
<evidence type="ECO:0000256" key="2">
    <source>
        <dbReference type="ARBA" id="ARBA00004479"/>
    </source>
</evidence>
<keyword evidence="10 23" id="KW-0812">Transmembrane</keyword>
<dbReference type="InterPro" id="IPR008271">
    <property type="entry name" value="Ser/Thr_kinase_AS"/>
</dbReference>
<evidence type="ECO:0000256" key="1">
    <source>
        <dbReference type="ARBA" id="ARBA00004162"/>
    </source>
</evidence>
<dbReference type="SMART" id="SM00369">
    <property type="entry name" value="LRR_TYP"/>
    <property type="match status" value="6"/>
</dbReference>
<keyword evidence="17 23" id="KW-0472">Membrane</keyword>
<dbReference type="InterPro" id="IPR017441">
    <property type="entry name" value="Protein_kinase_ATP_BS"/>
</dbReference>
<evidence type="ECO:0000259" key="25">
    <source>
        <dbReference type="PROSITE" id="PS50011"/>
    </source>
</evidence>
<evidence type="ECO:0000256" key="20">
    <source>
        <dbReference type="ARBA" id="ARBA00047899"/>
    </source>
</evidence>
<dbReference type="FunFam" id="3.80.10.10:FF:000288">
    <property type="entry name" value="LRR receptor-like serine/threonine-protein kinase EFR"/>
    <property type="match status" value="1"/>
</dbReference>
<evidence type="ECO:0000256" key="18">
    <source>
        <dbReference type="ARBA" id="ARBA00023170"/>
    </source>
</evidence>
<comment type="catalytic activity">
    <reaction evidence="20">
        <text>L-threonyl-[protein] + ATP = O-phospho-L-threonyl-[protein] + ADP + H(+)</text>
        <dbReference type="Rhea" id="RHEA:46608"/>
        <dbReference type="Rhea" id="RHEA-COMP:11060"/>
        <dbReference type="Rhea" id="RHEA-COMP:11605"/>
        <dbReference type="ChEBI" id="CHEBI:15378"/>
        <dbReference type="ChEBI" id="CHEBI:30013"/>
        <dbReference type="ChEBI" id="CHEBI:30616"/>
        <dbReference type="ChEBI" id="CHEBI:61977"/>
        <dbReference type="ChEBI" id="CHEBI:456216"/>
        <dbReference type="EC" id="2.7.11.1"/>
    </reaction>
</comment>
<dbReference type="InterPro" id="IPR051809">
    <property type="entry name" value="Plant_receptor-like_S/T_kinase"/>
</dbReference>
<dbReference type="Gene3D" id="3.30.200.20">
    <property type="entry name" value="Phosphorylase Kinase, domain 1"/>
    <property type="match status" value="1"/>
</dbReference>
<dbReference type="InterPro" id="IPR000719">
    <property type="entry name" value="Prot_kinase_dom"/>
</dbReference>